<dbReference type="EMBL" id="JAMQCR010000003">
    <property type="protein sequence ID" value="MCM2535832.1"/>
    <property type="molecule type" value="Genomic_DNA"/>
</dbReference>
<name>A0ABT0WHN0_9BACI</name>
<protein>
    <recommendedName>
        <fullName evidence="3">Chloramphenicol acetyltransferase</fullName>
    </recommendedName>
</protein>
<gene>
    <name evidence="1" type="ORF">NDK43_30565</name>
</gene>
<organism evidence="1 2">
    <name type="scientific">Neobacillus pocheonensis</name>
    <dbReference type="NCBI Taxonomy" id="363869"/>
    <lineage>
        <taxon>Bacteria</taxon>
        <taxon>Bacillati</taxon>
        <taxon>Bacillota</taxon>
        <taxon>Bacilli</taxon>
        <taxon>Bacillales</taxon>
        <taxon>Bacillaceae</taxon>
        <taxon>Neobacillus</taxon>
    </lineage>
</organism>
<comment type="caution">
    <text evidence="1">The sequence shown here is derived from an EMBL/GenBank/DDBJ whole genome shotgun (WGS) entry which is preliminary data.</text>
</comment>
<evidence type="ECO:0008006" key="3">
    <source>
        <dbReference type="Google" id="ProtNLM"/>
    </source>
</evidence>
<dbReference type="SUPFAM" id="SSF51161">
    <property type="entry name" value="Trimeric LpxA-like enzymes"/>
    <property type="match status" value="1"/>
</dbReference>
<accession>A0ABT0WHN0</accession>
<sequence>MEGVKIADGSVIGTGAIVTKDTEPYSINIGIPSKKIKYRFSEEERQFLLNLKWWDKGEDWILKNKTYFEDVGLLYDEFCNSKDQI</sequence>
<evidence type="ECO:0000313" key="2">
    <source>
        <dbReference type="Proteomes" id="UP001523262"/>
    </source>
</evidence>
<reference evidence="1 2" key="1">
    <citation type="submission" date="2022-06" db="EMBL/GenBank/DDBJ databases">
        <authorList>
            <person name="Jeon C.O."/>
        </authorList>
    </citation>
    <scope>NUCLEOTIDE SEQUENCE [LARGE SCALE GENOMIC DNA]</scope>
    <source>
        <strain evidence="1 2">KCTC 13943</strain>
    </source>
</reference>
<dbReference type="Gene3D" id="2.160.10.10">
    <property type="entry name" value="Hexapeptide repeat proteins"/>
    <property type="match status" value="1"/>
</dbReference>
<dbReference type="Proteomes" id="UP001523262">
    <property type="component" value="Unassembled WGS sequence"/>
</dbReference>
<dbReference type="InterPro" id="IPR011004">
    <property type="entry name" value="Trimer_LpxA-like_sf"/>
</dbReference>
<keyword evidence="2" id="KW-1185">Reference proteome</keyword>
<proteinExistence type="predicted"/>
<evidence type="ECO:0000313" key="1">
    <source>
        <dbReference type="EMBL" id="MCM2535832.1"/>
    </source>
</evidence>